<evidence type="ECO:0000259" key="8">
    <source>
        <dbReference type="PROSITE" id="PS50893"/>
    </source>
</evidence>
<dbReference type="InterPro" id="IPR011527">
    <property type="entry name" value="ABC1_TM_dom"/>
</dbReference>
<evidence type="ECO:0000256" key="6">
    <source>
        <dbReference type="ARBA" id="ARBA00023136"/>
    </source>
</evidence>
<evidence type="ECO:0000313" key="10">
    <source>
        <dbReference type="EMBL" id="PPK47851.1"/>
    </source>
</evidence>
<keyword evidence="4 10" id="KW-0067">ATP-binding</keyword>
<dbReference type="PROSITE" id="PS00211">
    <property type="entry name" value="ABC_TRANSPORTER_1"/>
    <property type="match status" value="1"/>
</dbReference>
<dbReference type="InterPro" id="IPR017871">
    <property type="entry name" value="ABC_transporter-like_CS"/>
</dbReference>
<dbReference type="RefSeq" id="WP_104410294.1">
    <property type="nucleotide sequence ID" value="NZ_PTIS01000013.1"/>
</dbReference>
<organism evidence="10 11">
    <name type="scientific">Clostridium algidicarnis DSM 15099</name>
    <dbReference type="NCBI Taxonomy" id="1121295"/>
    <lineage>
        <taxon>Bacteria</taxon>
        <taxon>Bacillati</taxon>
        <taxon>Bacillota</taxon>
        <taxon>Clostridia</taxon>
        <taxon>Eubacteriales</taxon>
        <taxon>Clostridiaceae</taxon>
        <taxon>Clostridium</taxon>
    </lineage>
</organism>
<evidence type="ECO:0000256" key="2">
    <source>
        <dbReference type="ARBA" id="ARBA00022692"/>
    </source>
</evidence>
<dbReference type="AlphaFoldDB" id="A0A2S6FWR7"/>
<dbReference type="GO" id="GO:0005886">
    <property type="term" value="C:plasma membrane"/>
    <property type="evidence" value="ECO:0007669"/>
    <property type="project" value="UniProtKB-SubCell"/>
</dbReference>
<keyword evidence="2 7" id="KW-0812">Transmembrane</keyword>
<dbReference type="CDD" id="cd03228">
    <property type="entry name" value="ABCC_MRP_Like"/>
    <property type="match status" value="1"/>
</dbReference>
<accession>A0A2S6FWR7</accession>
<dbReference type="GO" id="GO:0034040">
    <property type="term" value="F:ATPase-coupled lipid transmembrane transporter activity"/>
    <property type="evidence" value="ECO:0007669"/>
    <property type="project" value="TreeGrafter"/>
</dbReference>
<dbReference type="GO" id="GO:0016887">
    <property type="term" value="F:ATP hydrolysis activity"/>
    <property type="evidence" value="ECO:0007669"/>
    <property type="project" value="InterPro"/>
</dbReference>
<keyword evidence="6 7" id="KW-0472">Membrane</keyword>
<dbReference type="Proteomes" id="UP000239863">
    <property type="component" value="Unassembled WGS sequence"/>
</dbReference>
<dbReference type="Gene3D" id="1.20.1560.10">
    <property type="entry name" value="ABC transporter type 1, transmembrane domain"/>
    <property type="match status" value="1"/>
</dbReference>
<feature type="transmembrane region" description="Helical" evidence="7">
    <location>
        <begin position="182"/>
        <end position="202"/>
    </location>
</feature>
<feature type="transmembrane region" description="Helical" evidence="7">
    <location>
        <begin position="62"/>
        <end position="82"/>
    </location>
</feature>
<dbReference type="InterPro" id="IPR036640">
    <property type="entry name" value="ABC1_TM_sf"/>
</dbReference>
<dbReference type="GO" id="GO:0140359">
    <property type="term" value="F:ABC-type transporter activity"/>
    <property type="evidence" value="ECO:0007669"/>
    <property type="project" value="InterPro"/>
</dbReference>
<dbReference type="PROSITE" id="PS50929">
    <property type="entry name" value="ABC_TM1F"/>
    <property type="match status" value="1"/>
</dbReference>
<dbReference type="PANTHER" id="PTHR24221:SF646">
    <property type="entry name" value="HAEMOLYSIN SECRETION ATP-BINDING PROTEIN"/>
    <property type="match status" value="1"/>
</dbReference>
<dbReference type="InterPro" id="IPR003593">
    <property type="entry name" value="AAA+_ATPase"/>
</dbReference>
<feature type="transmembrane region" description="Helical" evidence="7">
    <location>
        <begin position="269"/>
        <end position="292"/>
    </location>
</feature>
<sequence length="616" mass="70080">MKIGKLHKDAFKIMKRFHSLDHSMGPLIIVSAFVAGLVPFISIAFSAPILNELINKQYKVAFKYSIIMAVMTCVFGILSEYLNKLVNARSTALSMKIESMIHEKPLKLDYASVEDGNVIKDFTSAFMALRYKGNYATLLKDYAKLLKNIISFIFALTLTLKLCISDGKSNYTWLNTITTPLFSIMFILIIIVLISGVMGKVVKWAQNKISELFEVKLDSEKRFAYLARMIRDEDMVKMVQSYDAEDLVADTFNKTSKLIRKNYKRECTFWNISSVVQAFSSALITVLSYGVVTLKVLANAISLSSFLKYSQAIIKMNEAILNMVSVNEDISEIMVYMNKLMEFLDLENKFETGSIPIEKRSDHEYKFCFEHVWFKYQCKNDYVLKDVSCELNLHEKVGLIGPNGAGKSTFIKLLCRLYEPTKGRITLNGVDIRKYNYEEYLSLFSVVFQDFGLFSFSLGENVASSIDYDQNKVKRCLNKSGLNHFEDKIYENINEVTMISAIGSSGKSEKFSGGEKQKIAIARALYKDAALVILDEPTAALDPLSEYDIYQRFDSLVGDKTCVYISHRMSSCRFCSDIIVLDMGEIVERGNHESLLKEGKLYSEMWNAQAKYYTAN</sequence>
<keyword evidence="3" id="KW-0547">Nucleotide-binding</keyword>
<evidence type="ECO:0000256" key="7">
    <source>
        <dbReference type="SAM" id="Phobius"/>
    </source>
</evidence>
<comment type="caution">
    <text evidence="10">The sequence shown here is derived from an EMBL/GenBank/DDBJ whole genome shotgun (WGS) entry which is preliminary data.</text>
</comment>
<evidence type="ECO:0000256" key="3">
    <source>
        <dbReference type="ARBA" id="ARBA00022741"/>
    </source>
</evidence>
<dbReference type="EMBL" id="PTIS01000013">
    <property type="protein sequence ID" value="PPK47851.1"/>
    <property type="molecule type" value="Genomic_DNA"/>
</dbReference>
<feature type="transmembrane region" description="Helical" evidence="7">
    <location>
        <begin position="145"/>
        <end position="162"/>
    </location>
</feature>
<feature type="domain" description="ABC transporter" evidence="8">
    <location>
        <begin position="367"/>
        <end position="608"/>
    </location>
</feature>
<protein>
    <submittedName>
        <fullName evidence="10">ATP-binding cassette subfamily B protein</fullName>
    </submittedName>
</protein>
<comment type="subcellular location">
    <subcellularLocation>
        <location evidence="1">Cell membrane</location>
        <topology evidence="1">Multi-pass membrane protein</topology>
    </subcellularLocation>
</comment>
<reference evidence="10 11" key="1">
    <citation type="submission" date="2018-02" db="EMBL/GenBank/DDBJ databases">
        <title>Genomic Encyclopedia of Archaeal and Bacterial Type Strains, Phase II (KMG-II): from individual species to whole genera.</title>
        <authorList>
            <person name="Goeker M."/>
        </authorList>
    </citation>
    <scope>NUCLEOTIDE SEQUENCE [LARGE SCALE GENOMIC DNA]</scope>
    <source>
        <strain evidence="10 11">DSM 15099</strain>
    </source>
</reference>
<dbReference type="PROSITE" id="PS50893">
    <property type="entry name" value="ABC_TRANSPORTER_2"/>
    <property type="match status" value="1"/>
</dbReference>
<keyword evidence="5 7" id="KW-1133">Transmembrane helix</keyword>
<dbReference type="GO" id="GO:0005524">
    <property type="term" value="F:ATP binding"/>
    <property type="evidence" value="ECO:0007669"/>
    <property type="project" value="UniProtKB-KW"/>
</dbReference>
<dbReference type="InterPro" id="IPR027417">
    <property type="entry name" value="P-loop_NTPase"/>
</dbReference>
<evidence type="ECO:0000313" key="11">
    <source>
        <dbReference type="Proteomes" id="UP000239863"/>
    </source>
</evidence>
<feature type="domain" description="ABC transmembrane type-1" evidence="9">
    <location>
        <begin position="184"/>
        <end position="332"/>
    </location>
</feature>
<evidence type="ECO:0000256" key="4">
    <source>
        <dbReference type="ARBA" id="ARBA00022840"/>
    </source>
</evidence>
<dbReference type="SMART" id="SM00382">
    <property type="entry name" value="AAA"/>
    <property type="match status" value="1"/>
</dbReference>
<dbReference type="STRING" id="37659.GCA_000703125_01869"/>
<dbReference type="SUPFAM" id="SSF52540">
    <property type="entry name" value="P-loop containing nucleoside triphosphate hydrolases"/>
    <property type="match status" value="1"/>
</dbReference>
<dbReference type="SUPFAM" id="SSF90123">
    <property type="entry name" value="ABC transporter transmembrane region"/>
    <property type="match status" value="1"/>
</dbReference>
<evidence type="ECO:0000259" key="9">
    <source>
        <dbReference type="PROSITE" id="PS50929"/>
    </source>
</evidence>
<evidence type="ECO:0000256" key="1">
    <source>
        <dbReference type="ARBA" id="ARBA00004651"/>
    </source>
</evidence>
<dbReference type="InterPro" id="IPR039421">
    <property type="entry name" value="Type_1_exporter"/>
</dbReference>
<dbReference type="InterPro" id="IPR003439">
    <property type="entry name" value="ABC_transporter-like_ATP-bd"/>
</dbReference>
<dbReference type="Pfam" id="PF00005">
    <property type="entry name" value="ABC_tran"/>
    <property type="match status" value="1"/>
</dbReference>
<dbReference type="OrthoDB" id="2328604at2"/>
<dbReference type="PANTHER" id="PTHR24221">
    <property type="entry name" value="ATP-BINDING CASSETTE SUB-FAMILY B"/>
    <property type="match status" value="1"/>
</dbReference>
<gene>
    <name evidence="10" type="ORF">BD821_11372</name>
</gene>
<name>A0A2S6FWR7_9CLOT</name>
<dbReference type="Gene3D" id="3.40.50.300">
    <property type="entry name" value="P-loop containing nucleotide triphosphate hydrolases"/>
    <property type="match status" value="1"/>
</dbReference>
<evidence type="ECO:0000256" key="5">
    <source>
        <dbReference type="ARBA" id="ARBA00022989"/>
    </source>
</evidence>
<proteinExistence type="predicted"/>